<organism evidence="1">
    <name type="scientific">Medicago truncatula</name>
    <name type="common">Barrel medic</name>
    <name type="synonym">Medicago tribuloides</name>
    <dbReference type="NCBI Taxonomy" id="3880"/>
    <lineage>
        <taxon>Eukaryota</taxon>
        <taxon>Viridiplantae</taxon>
        <taxon>Streptophyta</taxon>
        <taxon>Embryophyta</taxon>
        <taxon>Tracheophyta</taxon>
        <taxon>Spermatophyta</taxon>
        <taxon>Magnoliopsida</taxon>
        <taxon>eudicotyledons</taxon>
        <taxon>Gunneridae</taxon>
        <taxon>Pentapetalae</taxon>
        <taxon>rosids</taxon>
        <taxon>fabids</taxon>
        <taxon>Fabales</taxon>
        <taxon>Fabaceae</taxon>
        <taxon>Papilionoideae</taxon>
        <taxon>50 kb inversion clade</taxon>
        <taxon>NPAAA clade</taxon>
        <taxon>Hologalegina</taxon>
        <taxon>IRL clade</taxon>
        <taxon>Trifolieae</taxon>
        <taxon>Medicago</taxon>
    </lineage>
</organism>
<dbReference type="EMBL" id="BT138308">
    <property type="protein sequence ID" value="AFK38103.1"/>
    <property type="molecule type" value="mRNA"/>
</dbReference>
<dbReference type="Gene3D" id="3.40.50.1240">
    <property type="entry name" value="Phosphoglycerate mutase-like"/>
    <property type="match status" value="1"/>
</dbReference>
<name>I3SCW1_MEDTR</name>
<accession>I3SCW1</accession>
<dbReference type="PANTHER" id="PTHR16469">
    <property type="entry name" value="UBIQUITIN-ASSOCIATED AND SH3 DOMAIN-CONTAINING BA-RELATED"/>
    <property type="match status" value="1"/>
</dbReference>
<evidence type="ECO:0008006" key="2">
    <source>
        <dbReference type="Google" id="ProtNLM"/>
    </source>
</evidence>
<dbReference type="Pfam" id="PF00300">
    <property type="entry name" value="His_Phos_1"/>
    <property type="match status" value="1"/>
</dbReference>
<protein>
    <recommendedName>
        <fullName evidence="2">Phosphoglycerate mutase family protein</fullName>
    </recommendedName>
</protein>
<dbReference type="InterPro" id="IPR013078">
    <property type="entry name" value="His_Pase_superF_clade-1"/>
</dbReference>
<proteinExistence type="evidence at transcript level"/>
<dbReference type="SUPFAM" id="SSF53254">
    <property type="entry name" value="Phosphoglycerate mutase-like"/>
    <property type="match status" value="1"/>
</dbReference>
<dbReference type="ExpressionAtlas" id="I3SCW1">
    <property type="expression patterns" value="differential"/>
</dbReference>
<evidence type="ECO:0000313" key="1">
    <source>
        <dbReference type="EMBL" id="AFK38103.1"/>
    </source>
</evidence>
<dbReference type="PANTHER" id="PTHR16469:SF49">
    <property type="entry name" value="PHOSPHOGLYCERATE MUTASE FAMILY PROTEIN"/>
    <property type="match status" value="1"/>
</dbReference>
<dbReference type="AlphaFoldDB" id="I3SCW1"/>
<reference evidence="1" key="1">
    <citation type="submission" date="2012-05" db="EMBL/GenBank/DDBJ databases">
        <authorList>
            <person name="Krishnakumar V."/>
            <person name="Cheung F."/>
            <person name="Xiao Y."/>
            <person name="Chan A."/>
            <person name="Moskal W.A."/>
            <person name="Town C.D."/>
        </authorList>
    </citation>
    <scope>NUCLEOTIDE SEQUENCE</scope>
</reference>
<dbReference type="InterPro" id="IPR051710">
    <property type="entry name" value="Phosphatase_SH3-domain"/>
</dbReference>
<sequence>MINSIAIRLNVAPKDGNLSFDISELAAMLPAGTVDNNVEMVYKELPKWEESVLQARARYQQTINNLADKYPTQNLLFVTHGEGIEVALSSFKKDVVVDKVQYCGYVQLKRPIFERDHSLIGGKFNVLTHSGQSGVTYVSS</sequence>
<dbReference type="InterPro" id="IPR029033">
    <property type="entry name" value="His_PPase_superfam"/>
</dbReference>